<dbReference type="Gene3D" id="3.40.50.720">
    <property type="entry name" value="NAD(P)-binding Rossmann-like Domain"/>
    <property type="match status" value="1"/>
</dbReference>
<dbReference type="PANTHER" id="PTHR11133:SF22">
    <property type="entry name" value="ALPHA-AMINOADIPIC SEMIALDEHYDE SYNTHASE, MITOCHONDRIAL"/>
    <property type="match status" value="1"/>
</dbReference>
<evidence type="ECO:0000313" key="4">
    <source>
        <dbReference type="EMBL" id="MBL6447258.1"/>
    </source>
</evidence>
<dbReference type="SUPFAM" id="SSF51735">
    <property type="entry name" value="NAD(P)-binding Rossmann-fold domains"/>
    <property type="match status" value="1"/>
</dbReference>
<dbReference type="EMBL" id="JAEUGD010000042">
    <property type="protein sequence ID" value="MBL6447258.1"/>
    <property type="molecule type" value="Genomic_DNA"/>
</dbReference>
<dbReference type="GO" id="GO:0019878">
    <property type="term" value="P:lysine biosynthetic process via aminoadipic acid"/>
    <property type="evidence" value="ECO:0007669"/>
    <property type="project" value="TreeGrafter"/>
</dbReference>
<feature type="domain" description="Saccharopine dehydrogenase-like C-terminal" evidence="3">
    <location>
        <begin position="126"/>
        <end position="435"/>
    </location>
</feature>
<comment type="caution">
    <text evidence="4">The sequence shown here is derived from an EMBL/GenBank/DDBJ whole genome shotgun (WGS) entry which is preliminary data.</text>
</comment>
<dbReference type="SUPFAM" id="SSF55347">
    <property type="entry name" value="Glyceraldehyde-3-phosphate dehydrogenase-like, C-terminal domain"/>
    <property type="match status" value="1"/>
</dbReference>
<dbReference type="Proteomes" id="UP000614216">
    <property type="component" value="Unassembled WGS sequence"/>
</dbReference>
<sequence>MKNVLVLGAGRSASSLIDYLLLHAKSNDWHVRVGDYSLGLAQEKCTESKNSSAFQFDILNEAQRVEEIGKADIVISMLPAKFHPVVAKICTDKGINMVTASYVSDEMKALDKAAEEKDIIILNECGLDPGIDHMSAMKVIDHIRNAGHELTAFESFTGGLLAPSTDDDNPWEYKFTWNPRNVVLAGQGIVKFIQEGNYKYIPYHRLFKRTEQVHIPGYGYFEGYANRDSLKYLDVYGLDGVKTIYRGTFRKPGFCRTWDVFVQLGATDDTYEMEGVGEMTHRQFINSFLSYNPYDTVELKLAHYMSFELDGPEMHRLKWSGVFDDVKVGLDKGTPAQILEHILKKKWTLKPEDKDMIVMWHKFEYLEDGKQREIHSTLVAVGDDMKNTAMSKTVGLPVGIAAKLILEGKIKSKGVKIPIEKEVYTPILKELSEQGFELSEKQVK</sequence>
<dbReference type="InterPro" id="IPR036291">
    <property type="entry name" value="NAD(P)-bd_dom_sf"/>
</dbReference>
<dbReference type="Pfam" id="PF03435">
    <property type="entry name" value="Sacchrp_dh_NADP"/>
    <property type="match status" value="1"/>
</dbReference>
<evidence type="ECO:0000256" key="1">
    <source>
        <dbReference type="ARBA" id="ARBA00023002"/>
    </source>
</evidence>
<proteinExistence type="predicted"/>
<evidence type="ECO:0000313" key="5">
    <source>
        <dbReference type="Proteomes" id="UP000614216"/>
    </source>
</evidence>
<keyword evidence="5" id="KW-1185">Reference proteome</keyword>
<protein>
    <submittedName>
        <fullName evidence="4">Saccharopine dehydrogenase NADP-binding domain-containing protein</fullName>
    </submittedName>
</protein>
<name>A0A937KEK3_9BACT</name>
<dbReference type="InterPro" id="IPR032095">
    <property type="entry name" value="Sacchrp_dh-like_C"/>
</dbReference>
<evidence type="ECO:0000259" key="3">
    <source>
        <dbReference type="Pfam" id="PF16653"/>
    </source>
</evidence>
<feature type="domain" description="Saccharopine dehydrogenase NADP binding" evidence="2">
    <location>
        <begin position="4"/>
        <end position="121"/>
    </location>
</feature>
<dbReference type="Gene3D" id="1.10.1870.10">
    <property type="entry name" value="Domain 3, Saccharopine reductase"/>
    <property type="match status" value="1"/>
</dbReference>
<dbReference type="RefSeq" id="WP_202856778.1">
    <property type="nucleotide sequence ID" value="NZ_JAEUGD010000042.1"/>
</dbReference>
<dbReference type="InterPro" id="IPR005097">
    <property type="entry name" value="Sacchrp_dh_NADP-bd"/>
</dbReference>
<evidence type="ECO:0000259" key="2">
    <source>
        <dbReference type="Pfam" id="PF03435"/>
    </source>
</evidence>
<organism evidence="4 5">
    <name type="scientific">Fulvivirga marina</name>
    <dbReference type="NCBI Taxonomy" id="2494733"/>
    <lineage>
        <taxon>Bacteria</taxon>
        <taxon>Pseudomonadati</taxon>
        <taxon>Bacteroidota</taxon>
        <taxon>Cytophagia</taxon>
        <taxon>Cytophagales</taxon>
        <taxon>Fulvivirgaceae</taxon>
        <taxon>Fulvivirga</taxon>
    </lineage>
</organism>
<dbReference type="Gene3D" id="3.30.360.10">
    <property type="entry name" value="Dihydrodipicolinate Reductase, domain 2"/>
    <property type="match status" value="1"/>
</dbReference>
<dbReference type="GO" id="GO:0004753">
    <property type="term" value="F:saccharopine dehydrogenase activity"/>
    <property type="evidence" value="ECO:0007669"/>
    <property type="project" value="TreeGrafter"/>
</dbReference>
<accession>A0A937KEK3</accession>
<keyword evidence="1" id="KW-0560">Oxidoreductase</keyword>
<reference evidence="4" key="1">
    <citation type="submission" date="2021-01" db="EMBL/GenBank/DDBJ databases">
        <title>Fulvivirga kasyanovii gen. nov., sp nov., a novel member of the phylum Bacteroidetes isolated from seawater in a mussel farm.</title>
        <authorList>
            <person name="Zhao L.-H."/>
            <person name="Wang Z.-J."/>
        </authorList>
    </citation>
    <scope>NUCLEOTIDE SEQUENCE</scope>
    <source>
        <strain evidence="4">29W222</strain>
    </source>
</reference>
<dbReference type="GO" id="GO:0005737">
    <property type="term" value="C:cytoplasm"/>
    <property type="evidence" value="ECO:0007669"/>
    <property type="project" value="TreeGrafter"/>
</dbReference>
<dbReference type="InterPro" id="IPR051168">
    <property type="entry name" value="AASS"/>
</dbReference>
<dbReference type="AlphaFoldDB" id="A0A937KEK3"/>
<dbReference type="PANTHER" id="PTHR11133">
    <property type="entry name" value="SACCHAROPINE DEHYDROGENASE"/>
    <property type="match status" value="1"/>
</dbReference>
<gene>
    <name evidence="4" type="ORF">JMN32_13125</name>
</gene>
<dbReference type="Pfam" id="PF16653">
    <property type="entry name" value="Sacchrp_dh_C"/>
    <property type="match status" value="1"/>
</dbReference>